<sequence>MCVGEFPCALMLLQISKIILMNGLSQEGKGKSFRGTARVDSRNYLNMQLGTLSWQASNWEFWGPRAYLLETDVGNG</sequence>
<comment type="caution">
    <text evidence="1">The sequence shown here is derived from an EMBL/GenBank/DDBJ whole genome shotgun (WGS) entry which is preliminary data.</text>
</comment>
<dbReference type="Proteomes" id="UP001396334">
    <property type="component" value="Unassembled WGS sequence"/>
</dbReference>
<evidence type="ECO:0000313" key="1">
    <source>
        <dbReference type="EMBL" id="KAK9027402.1"/>
    </source>
</evidence>
<organism evidence="1 2">
    <name type="scientific">Hibiscus sabdariffa</name>
    <name type="common">roselle</name>
    <dbReference type="NCBI Taxonomy" id="183260"/>
    <lineage>
        <taxon>Eukaryota</taxon>
        <taxon>Viridiplantae</taxon>
        <taxon>Streptophyta</taxon>
        <taxon>Embryophyta</taxon>
        <taxon>Tracheophyta</taxon>
        <taxon>Spermatophyta</taxon>
        <taxon>Magnoliopsida</taxon>
        <taxon>eudicotyledons</taxon>
        <taxon>Gunneridae</taxon>
        <taxon>Pentapetalae</taxon>
        <taxon>rosids</taxon>
        <taxon>malvids</taxon>
        <taxon>Malvales</taxon>
        <taxon>Malvaceae</taxon>
        <taxon>Malvoideae</taxon>
        <taxon>Hibiscus</taxon>
    </lineage>
</organism>
<name>A0ABR2SQ69_9ROSI</name>
<evidence type="ECO:0000313" key="2">
    <source>
        <dbReference type="Proteomes" id="UP001396334"/>
    </source>
</evidence>
<dbReference type="EMBL" id="JBBPBN010000012">
    <property type="protein sequence ID" value="KAK9027402.1"/>
    <property type="molecule type" value="Genomic_DNA"/>
</dbReference>
<accession>A0ABR2SQ69</accession>
<reference evidence="1 2" key="1">
    <citation type="journal article" date="2024" name="G3 (Bethesda)">
        <title>Genome assembly of Hibiscus sabdariffa L. provides insights into metabolisms of medicinal natural products.</title>
        <authorList>
            <person name="Kim T."/>
        </authorList>
    </citation>
    <scope>NUCLEOTIDE SEQUENCE [LARGE SCALE GENOMIC DNA]</scope>
    <source>
        <strain evidence="1">TK-2024</strain>
        <tissue evidence="1">Old leaves</tissue>
    </source>
</reference>
<gene>
    <name evidence="1" type="ORF">V6N11_067238</name>
</gene>
<proteinExistence type="predicted"/>
<keyword evidence="2" id="KW-1185">Reference proteome</keyword>
<protein>
    <submittedName>
        <fullName evidence="1">Uncharacterized protein</fullName>
    </submittedName>
</protein>